<dbReference type="EMBL" id="WVUH01000048">
    <property type="protein sequence ID" value="MBO4206059.1"/>
    <property type="molecule type" value="Genomic_DNA"/>
</dbReference>
<reference evidence="2 3" key="1">
    <citation type="submission" date="2019-12" db="EMBL/GenBank/DDBJ databases">
        <title>Whole genome sequencing of endophytic Actinobacterium Micromonospora sp. MPMI6T.</title>
        <authorList>
            <person name="Evv R."/>
            <person name="Podile A.R."/>
        </authorList>
    </citation>
    <scope>NUCLEOTIDE SEQUENCE [LARGE SCALE GENOMIC DNA]</scope>
    <source>
        <strain evidence="2 3">MPMI6</strain>
    </source>
</reference>
<accession>A0ABS3VNV9</accession>
<comment type="caution">
    <text evidence="2">The sequence shown here is derived from an EMBL/GenBank/DDBJ whole genome shotgun (WGS) entry which is preliminary data.</text>
</comment>
<protein>
    <submittedName>
        <fullName evidence="2">Phosphoribosyl-AMP cyclohydrolase</fullName>
    </submittedName>
</protein>
<evidence type="ECO:0000313" key="2">
    <source>
        <dbReference type="EMBL" id="MBO4206059.1"/>
    </source>
</evidence>
<proteinExistence type="predicted"/>
<name>A0ABS3VNV9_MICEH</name>
<dbReference type="InterPro" id="IPR043519">
    <property type="entry name" value="NT_sf"/>
</dbReference>
<dbReference type="Gene3D" id="1.20.120.330">
    <property type="entry name" value="Nucleotidyltransferases domain 2"/>
    <property type="match status" value="1"/>
</dbReference>
<dbReference type="InterPro" id="IPR040517">
    <property type="entry name" value="Ant(4')-IIb_substrate-bd"/>
</dbReference>
<keyword evidence="3" id="KW-1185">Reference proteome</keyword>
<dbReference type="Pfam" id="PF18280">
    <property type="entry name" value="Ant-IIb_sub-bd"/>
    <property type="match status" value="1"/>
</dbReference>
<feature type="domain" description="Nucleotidyltransferase substrate binding" evidence="1">
    <location>
        <begin position="133"/>
        <end position="231"/>
    </location>
</feature>
<feature type="non-terminal residue" evidence="2">
    <location>
        <position position="283"/>
    </location>
</feature>
<dbReference type="Proteomes" id="UP000823521">
    <property type="component" value="Unassembled WGS sequence"/>
</dbReference>
<sequence length="283" mass="30032">MGHPPSLASGFLDDWCSRLRHLTQRPVVGILLRGSHARQAATDYSDVDLDVLVSGPSYAARPAFLADTAGRLTHLSVAVRDVDSWLRRLAEPADWAFGLPVDAPTRLLWADPRWRSWLDVPVLRQPAGEPRFEDLIANLGKVVGARAGGDALGARLAANDLAMLCPSVLRLANPSVTVSSRRTAFAAALALPVAPPGYRDDMLVCLGLRPAPVAEVCAAAVRLVTGAVPLVRPYAAELAGVTGTDLAEALTDGRLERYLTQLTGAATRTGSPVPTPRTGQFPT</sequence>
<evidence type="ECO:0000259" key="1">
    <source>
        <dbReference type="Pfam" id="PF18280"/>
    </source>
</evidence>
<organism evidence="2 3">
    <name type="scientific">Micromonospora echinofusca</name>
    <dbReference type="NCBI Taxonomy" id="47858"/>
    <lineage>
        <taxon>Bacteria</taxon>
        <taxon>Bacillati</taxon>
        <taxon>Actinomycetota</taxon>
        <taxon>Actinomycetes</taxon>
        <taxon>Micromonosporales</taxon>
        <taxon>Micromonosporaceae</taxon>
        <taxon>Micromonospora</taxon>
    </lineage>
</organism>
<gene>
    <name evidence="2" type="ORF">GSF22_08575</name>
</gene>
<dbReference type="RefSeq" id="WP_208812649.1">
    <property type="nucleotide sequence ID" value="NZ_WVUH01000048.1"/>
</dbReference>
<evidence type="ECO:0000313" key="3">
    <source>
        <dbReference type="Proteomes" id="UP000823521"/>
    </source>
</evidence>
<dbReference type="SUPFAM" id="SSF81301">
    <property type="entry name" value="Nucleotidyltransferase"/>
    <property type="match status" value="1"/>
</dbReference>
<dbReference type="Gene3D" id="3.30.460.10">
    <property type="entry name" value="Beta Polymerase, domain 2"/>
    <property type="match status" value="1"/>
</dbReference>